<evidence type="ECO:0000259" key="3">
    <source>
        <dbReference type="Pfam" id="PF13359"/>
    </source>
</evidence>
<dbReference type="Pfam" id="PF13359">
    <property type="entry name" value="DDE_Tnp_4"/>
    <property type="match status" value="1"/>
</dbReference>
<sequence length="255" mass="29623">MLDVLQLVKDSFTQYTGRPHKLSQKNRVMLYIMWLRSYPSYHVLALIFNVSVATVQAEINACMPIFQRALESFVQWPALNEWRGKRGIWSKLPAAVGAIDGTSVEIYRPQIEPQELYYSGHRHYNAIHTQVIVDNEGSICYVESGFLGHQNDAQQYRMMRQIGANAPLNFPEECVLLGDKIYTNRHPVITPFTRQQITRKPDHQKENLTILVEHAMGDLKNYKVMGTLWRHPRQKLRLIVETCAGFVDRRQTLFH</sequence>
<evidence type="ECO:0008006" key="7">
    <source>
        <dbReference type="Google" id="ProtNLM"/>
    </source>
</evidence>
<dbReference type="Pfam" id="PF13613">
    <property type="entry name" value="HTH_Tnp_4"/>
    <property type="match status" value="1"/>
</dbReference>
<evidence type="ECO:0000313" key="6">
    <source>
        <dbReference type="Proteomes" id="UP000683360"/>
    </source>
</evidence>
<evidence type="ECO:0000259" key="4">
    <source>
        <dbReference type="Pfam" id="PF13613"/>
    </source>
</evidence>
<dbReference type="InterPro" id="IPR027806">
    <property type="entry name" value="HARBI1_dom"/>
</dbReference>
<keyword evidence="2" id="KW-0479">Metal-binding</keyword>
<evidence type="ECO:0000313" key="5">
    <source>
        <dbReference type="EMBL" id="CAG2217894.1"/>
    </source>
</evidence>
<gene>
    <name evidence="5" type="ORF">MEDL_31568</name>
</gene>
<dbReference type="Proteomes" id="UP000683360">
    <property type="component" value="Unassembled WGS sequence"/>
</dbReference>
<dbReference type="PANTHER" id="PTHR23080">
    <property type="entry name" value="THAP DOMAIN PROTEIN"/>
    <property type="match status" value="1"/>
</dbReference>
<dbReference type="AlphaFoldDB" id="A0A8S3S9E6"/>
<evidence type="ECO:0000256" key="1">
    <source>
        <dbReference type="ARBA" id="ARBA00001968"/>
    </source>
</evidence>
<organism evidence="5 6">
    <name type="scientific">Mytilus edulis</name>
    <name type="common">Blue mussel</name>
    <dbReference type="NCBI Taxonomy" id="6550"/>
    <lineage>
        <taxon>Eukaryota</taxon>
        <taxon>Metazoa</taxon>
        <taxon>Spiralia</taxon>
        <taxon>Lophotrochozoa</taxon>
        <taxon>Mollusca</taxon>
        <taxon>Bivalvia</taxon>
        <taxon>Autobranchia</taxon>
        <taxon>Pteriomorphia</taxon>
        <taxon>Mytilida</taxon>
        <taxon>Mytiloidea</taxon>
        <taxon>Mytilidae</taxon>
        <taxon>Mytilinae</taxon>
        <taxon>Mytilus</taxon>
    </lineage>
</organism>
<keyword evidence="6" id="KW-1185">Reference proteome</keyword>
<proteinExistence type="predicted"/>
<evidence type="ECO:0000256" key="2">
    <source>
        <dbReference type="ARBA" id="ARBA00022723"/>
    </source>
</evidence>
<dbReference type="GO" id="GO:0046872">
    <property type="term" value="F:metal ion binding"/>
    <property type="evidence" value="ECO:0007669"/>
    <property type="project" value="UniProtKB-KW"/>
</dbReference>
<protein>
    <recommendedName>
        <fullName evidence="7">DDE Tnp4 domain-containing protein</fullName>
    </recommendedName>
</protein>
<name>A0A8S3S9E6_MYTED</name>
<accession>A0A8S3S9E6</accession>
<feature type="domain" description="Transposase Helix-turn-helix" evidence="4">
    <location>
        <begin position="20"/>
        <end position="69"/>
    </location>
</feature>
<comment type="cofactor">
    <cofactor evidence="1">
        <name>a divalent metal cation</name>
        <dbReference type="ChEBI" id="CHEBI:60240"/>
    </cofactor>
</comment>
<dbReference type="OrthoDB" id="5978462at2759"/>
<reference evidence="5" key="1">
    <citation type="submission" date="2021-03" db="EMBL/GenBank/DDBJ databases">
        <authorList>
            <person name="Bekaert M."/>
        </authorList>
    </citation>
    <scope>NUCLEOTIDE SEQUENCE</scope>
</reference>
<feature type="domain" description="DDE Tnp4" evidence="3">
    <location>
        <begin position="99"/>
        <end position="245"/>
    </location>
</feature>
<dbReference type="InterPro" id="IPR027805">
    <property type="entry name" value="Transposase_HTH_dom"/>
</dbReference>
<comment type="caution">
    <text evidence="5">The sequence shown here is derived from an EMBL/GenBank/DDBJ whole genome shotgun (WGS) entry which is preliminary data.</text>
</comment>
<dbReference type="EMBL" id="CAJPWZ010001580">
    <property type="protein sequence ID" value="CAG2217894.1"/>
    <property type="molecule type" value="Genomic_DNA"/>
</dbReference>